<accession>A0AAV5WTV7</accession>
<name>A0AAV5WTV7_9BILA</name>
<dbReference type="EMBL" id="BTSY01000006">
    <property type="protein sequence ID" value="GMT33688.1"/>
    <property type="molecule type" value="Genomic_DNA"/>
</dbReference>
<gene>
    <name evidence="1" type="ORF">PFISCL1PPCAC_24985</name>
</gene>
<reference evidence="1" key="1">
    <citation type="submission" date="2023-10" db="EMBL/GenBank/DDBJ databases">
        <title>Genome assembly of Pristionchus species.</title>
        <authorList>
            <person name="Yoshida K."/>
            <person name="Sommer R.J."/>
        </authorList>
    </citation>
    <scope>NUCLEOTIDE SEQUENCE</scope>
    <source>
        <strain evidence="1">RS5133</strain>
    </source>
</reference>
<organism evidence="1 2">
    <name type="scientific">Pristionchus fissidentatus</name>
    <dbReference type="NCBI Taxonomy" id="1538716"/>
    <lineage>
        <taxon>Eukaryota</taxon>
        <taxon>Metazoa</taxon>
        <taxon>Ecdysozoa</taxon>
        <taxon>Nematoda</taxon>
        <taxon>Chromadorea</taxon>
        <taxon>Rhabditida</taxon>
        <taxon>Rhabditina</taxon>
        <taxon>Diplogasteromorpha</taxon>
        <taxon>Diplogasteroidea</taxon>
        <taxon>Neodiplogasteridae</taxon>
        <taxon>Pristionchus</taxon>
    </lineage>
</organism>
<protein>
    <submittedName>
        <fullName evidence="1">Uncharacterized protein</fullName>
    </submittedName>
</protein>
<proteinExistence type="predicted"/>
<evidence type="ECO:0000313" key="1">
    <source>
        <dbReference type="EMBL" id="GMT33688.1"/>
    </source>
</evidence>
<evidence type="ECO:0000313" key="2">
    <source>
        <dbReference type="Proteomes" id="UP001432322"/>
    </source>
</evidence>
<keyword evidence="2" id="KW-1185">Reference proteome</keyword>
<dbReference type="AlphaFoldDB" id="A0AAV5WTV7"/>
<feature type="non-terminal residue" evidence="1">
    <location>
        <position position="1"/>
    </location>
</feature>
<comment type="caution">
    <text evidence="1">The sequence shown here is derived from an EMBL/GenBank/DDBJ whole genome shotgun (WGS) entry which is preliminary data.</text>
</comment>
<sequence length="213" mass="24785">QGELDEQILTVFISLLEYRSLHLQFDCCFQQSMLDFSRKSNIPISHYRGCDFSYDPPARYFSNFNAASLPRMLELNMARCNGLSDQDSLNVVRKEHYDMSFRGYFGDISTLRRIIEIVRTSELINRVIVGVSVEHFRNFLFSIGLIERENKFMDVKNPNETVEFLELNGELIGMNIALIIHGNSRNANKENRSIHDFGYFSKPFDLSVLYSRL</sequence>
<dbReference type="Proteomes" id="UP001432322">
    <property type="component" value="Unassembled WGS sequence"/>
</dbReference>